<gene>
    <name evidence="6" type="primary">rpl5</name>
</gene>
<reference evidence="6" key="1">
    <citation type="submission" date="2020-03" db="EMBL/GenBank/DDBJ databases">
        <title>Schizocladia ischiensis organellar genomes: estimating the origin of multicellularity in heterokonts and the emergence of shallow ocean ecosystems.</title>
        <authorList>
            <person name="Phillips N."/>
            <person name="Brawn E.L."/>
            <person name="Boore J."/>
            <person name="Cheda B."/>
            <person name="Salomon M."/>
            <person name="Kawai H."/>
            <person name="Yamagishi T."/>
        </authorList>
    </citation>
    <scope>NUCLEOTIDE SEQUENCE</scope>
</reference>
<dbReference type="GO" id="GO:0006412">
    <property type="term" value="P:translation"/>
    <property type="evidence" value="ECO:0007669"/>
    <property type="project" value="InterPro"/>
</dbReference>
<dbReference type="EMBL" id="MT259947">
    <property type="protein sequence ID" value="QOW07625.1"/>
    <property type="molecule type" value="Genomic_DNA"/>
</dbReference>
<name>A0A7S6UA40_9STRA</name>
<organism evidence="6">
    <name type="scientific">Schizocladia ischiensis</name>
    <dbReference type="NCBI Taxonomy" id="196139"/>
    <lineage>
        <taxon>Eukaryota</taxon>
        <taxon>Sar</taxon>
        <taxon>Stramenopiles</taxon>
        <taxon>Ochrophyta</taxon>
        <taxon>PX clade</taxon>
        <taxon>Schizocladiophyceae</taxon>
        <taxon>Schizocladiales</taxon>
        <taxon>Schizocladiaceae</taxon>
        <taxon>Schizocladia</taxon>
    </lineage>
</organism>
<evidence type="ECO:0000256" key="2">
    <source>
        <dbReference type="ARBA" id="ARBA00022980"/>
    </source>
</evidence>
<sequence length="186" mass="21284">MYLIEKHYQNLVQDDLILSQGQAYTNPHQIPRMKKVNLLCPNEGGKTGWKDVLPTLGLLDFLGLQKAYLVRSKKSSPHLQISKGEVVASKQSLRGQHMYTFLHKLIFEAMPKLRNFSPLPIPKHPNTYSFQLQEIFAFDELTSLYISLEKISTLHIDFNIQSTTSSEVHYLLQSLQVCIEGKSPKN</sequence>
<dbReference type="AlphaFoldDB" id="A0A7S6UA40"/>
<evidence type="ECO:0000256" key="3">
    <source>
        <dbReference type="ARBA" id="ARBA00023274"/>
    </source>
</evidence>
<proteinExistence type="inferred from homology"/>
<evidence type="ECO:0000256" key="4">
    <source>
        <dbReference type="RuleBase" id="RU003930"/>
    </source>
</evidence>
<dbReference type="GeneID" id="63377953"/>
<evidence type="ECO:0000313" key="6">
    <source>
        <dbReference type="EMBL" id="QOW07625.1"/>
    </source>
</evidence>
<dbReference type="Pfam" id="PF00673">
    <property type="entry name" value="Ribosomal_L5_C"/>
    <property type="match status" value="1"/>
</dbReference>
<dbReference type="RefSeq" id="YP_010032411.1">
    <property type="nucleotide sequence ID" value="NC_053869.1"/>
</dbReference>
<protein>
    <submittedName>
        <fullName evidence="6">Ribosomal protein L5</fullName>
    </submittedName>
</protein>
<dbReference type="InterPro" id="IPR002132">
    <property type="entry name" value="Ribosomal_uL5"/>
</dbReference>
<comment type="similarity">
    <text evidence="1 4">Belongs to the universal ribosomal protein uL5 family.</text>
</comment>
<geneLocation type="mitochondrion" evidence="6"/>
<accession>A0A7S6UA40</accession>
<dbReference type="InterPro" id="IPR022803">
    <property type="entry name" value="Ribosomal_uL5_dom_sf"/>
</dbReference>
<evidence type="ECO:0000256" key="1">
    <source>
        <dbReference type="ARBA" id="ARBA00008553"/>
    </source>
</evidence>
<keyword evidence="3 4" id="KW-0687">Ribonucleoprotein</keyword>
<evidence type="ECO:0000259" key="5">
    <source>
        <dbReference type="Pfam" id="PF00673"/>
    </source>
</evidence>
<dbReference type="Gene3D" id="3.30.1440.10">
    <property type="match status" value="1"/>
</dbReference>
<keyword evidence="2 4" id="KW-0689">Ribosomal protein</keyword>
<dbReference type="InterPro" id="IPR031309">
    <property type="entry name" value="Ribosomal_uL5_C"/>
</dbReference>
<dbReference type="GO" id="GO:1990904">
    <property type="term" value="C:ribonucleoprotein complex"/>
    <property type="evidence" value="ECO:0007669"/>
    <property type="project" value="UniProtKB-KW"/>
</dbReference>
<keyword evidence="6" id="KW-0496">Mitochondrion</keyword>
<dbReference type="GO" id="GO:0005840">
    <property type="term" value="C:ribosome"/>
    <property type="evidence" value="ECO:0007669"/>
    <property type="project" value="UniProtKB-KW"/>
</dbReference>
<dbReference type="SUPFAM" id="SSF55282">
    <property type="entry name" value="RL5-like"/>
    <property type="match status" value="1"/>
</dbReference>
<feature type="domain" description="Large ribosomal subunit protein uL5 C-terminal" evidence="5">
    <location>
        <begin position="88"/>
        <end position="176"/>
    </location>
</feature>
<dbReference type="GO" id="GO:0003735">
    <property type="term" value="F:structural constituent of ribosome"/>
    <property type="evidence" value="ECO:0007669"/>
    <property type="project" value="InterPro"/>
</dbReference>
<dbReference type="PIRSF" id="PIRSF002161">
    <property type="entry name" value="Ribosomal_L5"/>
    <property type="match status" value="1"/>
</dbReference>